<reference evidence="1 2" key="1">
    <citation type="submission" date="2018-08" db="EMBL/GenBank/DDBJ databases">
        <title>Aphanomyces genome sequencing and annotation.</title>
        <authorList>
            <person name="Minardi D."/>
            <person name="Oidtmann B."/>
            <person name="Van Der Giezen M."/>
            <person name="Studholme D.J."/>
        </authorList>
    </citation>
    <scope>NUCLEOTIDE SEQUENCE [LARGE SCALE GENOMIC DNA]</scope>
    <source>
        <strain evidence="1 2">Sv</strain>
    </source>
</reference>
<dbReference type="EMBL" id="QUTG01002952">
    <property type="protein sequence ID" value="RHY93965.1"/>
    <property type="molecule type" value="Genomic_DNA"/>
</dbReference>
<name>A0A3R7BK64_APHAT</name>
<dbReference type="AlphaFoldDB" id="A0A3R7BK64"/>
<evidence type="ECO:0000313" key="2">
    <source>
        <dbReference type="Proteomes" id="UP000285712"/>
    </source>
</evidence>
<dbReference type="Proteomes" id="UP000285712">
    <property type="component" value="Unassembled WGS sequence"/>
</dbReference>
<dbReference type="VEuPathDB" id="FungiDB:H257_16180"/>
<sequence length="223" mass="25414">MLNSLSCITLGERRKEQLSMEMKTHSGWIILSFAASFLFTHHIPSHVGASQKQTTSNPHLKDLLRDLADADASPNQLDAFGLYLYAVVLKQAGFEHTYVRVTAWHIQNGRYVHASSCVFRSICLRTHTPMTASLLNMWLRCVLMFGARVAGSFLSREIFAYKMQKRHPTLNSANAVDRLRVQRIMLGDFRRQFWYLAAATTVVVFGCFDKAGWPSRYAFYTTP</sequence>
<accession>A0A3R7BK64</accession>
<dbReference type="InterPro" id="IPR011990">
    <property type="entry name" value="TPR-like_helical_dom_sf"/>
</dbReference>
<comment type="caution">
    <text evidence="1">The sequence shown here is derived from an EMBL/GenBank/DDBJ whole genome shotgun (WGS) entry which is preliminary data.</text>
</comment>
<dbReference type="VEuPathDB" id="FungiDB:H257_17891"/>
<proteinExistence type="predicted"/>
<evidence type="ECO:0000313" key="1">
    <source>
        <dbReference type="EMBL" id="RHY93965.1"/>
    </source>
</evidence>
<dbReference type="Gene3D" id="1.25.40.10">
    <property type="entry name" value="Tetratricopeptide repeat domain"/>
    <property type="match status" value="1"/>
</dbReference>
<gene>
    <name evidence="1" type="ORF">DYB35_003941</name>
</gene>
<organism evidence="1 2">
    <name type="scientific">Aphanomyces astaci</name>
    <name type="common">Crayfish plague agent</name>
    <dbReference type="NCBI Taxonomy" id="112090"/>
    <lineage>
        <taxon>Eukaryota</taxon>
        <taxon>Sar</taxon>
        <taxon>Stramenopiles</taxon>
        <taxon>Oomycota</taxon>
        <taxon>Saprolegniomycetes</taxon>
        <taxon>Saprolegniales</taxon>
        <taxon>Verrucalvaceae</taxon>
        <taxon>Aphanomyces</taxon>
    </lineage>
</organism>
<protein>
    <submittedName>
        <fullName evidence="1">Uncharacterized protein</fullName>
    </submittedName>
</protein>